<dbReference type="SUPFAM" id="SSF47413">
    <property type="entry name" value="lambda repressor-like DNA-binding domains"/>
    <property type="match status" value="1"/>
</dbReference>
<dbReference type="PROSITE" id="PS50943">
    <property type="entry name" value="HTH_CROC1"/>
    <property type="match status" value="1"/>
</dbReference>
<reference evidence="2" key="1">
    <citation type="submission" date="2020-10" db="EMBL/GenBank/DDBJ databases">
        <title>De novo genome project of the cellulose decomposer Thermobifida halotolerans type strain.</title>
        <authorList>
            <person name="Nagy I."/>
            <person name="Horvath B."/>
            <person name="Kukolya J."/>
            <person name="Nagy I."/>
            <person name="Orsini M."/>
        </authorList>
    </citation>
    <scope>NUCLEOTIDE SEQUENCE</scope>
    <source>
        <strain evidence="2">DSM 44931</strain>
    </source>
</reference>
<protein>
    <submittedName>
        <fullName evidence="2">Helix-turn-helix transcriptional regulator</fullName>
    </submittedName>
</protein>
<evidence type="ECO:0000259" key="1">
    <source>
        <dbReference type="PROSITE" id="PS50943"/>
    </source>
</evidence>
<sequence>MVRLLRRHTDLTQEAIAHLVGLSQGMVSRLESGKRTLRDPDRRRRAWEGLEAPQPVLSAAPLLYGAEGLAEALVPSFRTVLDGEAAEKVRGTGLGSAGLGGRFGEGDLARLRSARSHYEEMYRRVGGIPVRPRLARFLATRVMPVLSASCTDEVGRRLFRTAGSLTALAGICAYDARDQVLARKYFRAALHMAKASGDRGFGGYVVALLANQAMSMSRYPLVVQYTETALGAGRGRLSPALVSDLRSMQARAYARLGDRAACHEQMGLSEAAANRIRYGEEPSETSYVQPGLMETQFSEALRRLGDLKAAEEYALESLETADAAHLRGQVHRYAGLAVIRAQSGSADEALEPAREALLRIRGVESGRLHDRIRSVQSALGRSSTPEVREFREQVDAELALVL</sequence>
<proteinExistence type="predicted"/>
<dbReference type="InterPro" id="IPR011990">
    <property type="entry name" value="TPR-like_helical_dom_sf"/>
</dbReference>
<organism evidence="2 3">
    <name type="scientific">Thermobifida halotolerans</name>
    <dbReference type="NCBI Taxonomy" id="483545"/>
    <lineage>
        <taxon>Bacteria</taxon>
        <taxon>Bacillati</taxon>
        <taxon>Actinomycetota</taxon>
        <taxon>Actinomycetes</taxon>
        <taxon>Streptosporangiales</taxon>
        <taxon>Nocardiopsidaceae</taxon>
        <taxon>Thermobifida</taxon>
    </lineage>
</organism>
<dbReference type="InterPro" id="IPR001387">
    <property type="entry name" value="Cro/C1-type_HTH"/>
</dbReference>
<dbReference type="Proteomes" id="UP000265719">
    <property type="component" value="Chromosome"/>
</dbReference>
<evidence type="ECO:0000313" key="2">
    <source>
        <dbReference type="EMBL" id="UOE21466.1"/>
    </source>
</evidence>
<feature type="domain" description="HTH cro/C1-type" evidence="1">
    <location>
        <begin position="2"/>
        <end position="35"/>
    </location>
</feature>
<accession>A0AA97M0N8</accession>
<evidence type="ECO:0000313" key="3">
    <source>
        <dbReference type="Proteomes" id="UP000265719"/>
    </source>
</evidence>
<dbReference type="KEGG" id="thao:NI17_010360"/>
<dbReference type="CDD" id="cd00093">
    <property type="entry name" value="HTH_XRE"/>
    <property type="match status" value="1"/>
</dbReference>
<dbReference type="EMBL" id="CP063196">
    <property type="protein sequence ID" value="UOE21466.1"/>
    <property type="molecule type" value="Genomic_DNA"/>
</dbReference>
<dbReference type="AlphaFoldDB" id="A0AA97M0N8"/>
<dbReference type="InterPro" id="IPR010982">
    <property type="entry name" value="Lambda_DNA-bd_dom_sf"/>
</dbReference>
<keyword evidence="3" id="KW-1185">Reference proteome</keyword>
<dbReference type="GO" id="GO:0003677">
    <property type="term" value="F:DNA binding"/>
    <property type="evidence" value="ECO:0007669"/>
    <property type="project" value="InterPro"/>
</dbReference>
<dbReference type="Gene3D" id="1.25.40.10">
    <property type="entry name" value="Tetratricopeptide repeat domain"/>
    <property type="match status" value="1"/>
</dbReference>
<dbReference type="Gene3D" id="1.10.260.40">
    <property type="entry name" value="lambda repressor-like DNA-binding domains"/>
    <property type="match status" value="1"/>
</dbReference>
<name>A0AA97M0N8_9ACTN</name>
<dbReference type="RefSeq" id="WP_170163100.1">
    <property type="nucleotide sequence ID" value="NZ_CP063196.1"/>
</dbReference>
<gene>
    <name evidence="2" type="ORF">NI17_010360</name>
</gene>
<dbReference type="Pfam" id="PF13560">
    <property type="entry name" value="HTH_31"/>
    <property type="match status" value="1"/>
</dbReference>